<dbReference type="GO" id="GO:0005730">
    <property type="term" value="C:nucleolus"/>
    <property type="evidence" value="ECO:0007669"/>
    <property type="project" value="UniProtKB-SubCell"/>
</dbReference>
<evidence type="ECO:0000313" key="11">
    <source>
        <dbReference type="Proteomes" id="UP001164286"/>
    </source>
</evidence>
<feature type="compositionally biased region" description="Acidic residues" evidence="8">
    <location>
        <begin position="73"/>
        <end position="82"/>
    </location>
</feature>
<evidence type="ECO:0000313" key="10">
    <source>
        <dbReference type="EMBL" id="KAI9631980.1"/>
    </source>
</evidence>
<dbReference type="InterPro" id="IPR012677">
    <property type="entry name" value="Nucleotide-bd_a/b_plait_sf"/>
</dbReference>
<keyword evidence="11" id="KW-1185">Reference proteome</keyword>
<dbReference type="EMBL" id="JAKWFO010000016">
    <property type="protein sequence ID" value="KAI9631980.1"/>
    <property type="molecule type" value="Genomic_DNA"/>
</dbReference>
<evidence type="ECO:0000256" key="2">
    <source>
        <dbReference type="ARBA" id="ARBA00004604"/>
    </source>
</evidence>
<keyword evidence="6" id="KW-0539">Nucleus</keyword>
<dbReference type="InterPro" id="IPR035979">
    <property type="entry name" value="RBD_domain_sf"/>
</dbReference>
<dbReference type="SUPFAM" id="SSF54928">
    <property type="entry name" value="RNA-binding domain, RBD"/>
    <property type="match status" value="1"/>
</dbReference>
<dbReference type="InterPro" id="IPR034228">
    <property type="entry name" value="Nop6_RRM"/>
</dbReference>
<evidence type="ECO:0000256" key="1">
    <source>
        <dbReference type="ARBA" id="ARBA00002475"/>
    </source>
</evidence>
<dbReference type="Proteomes" id="UP001164286">
    <property type="component" value="Unassembled WGS sequence"/>
</dbReference>
<dbReference type="CDD" id="cd12400">
    <property type="entry name" value="RRM_Nop6"/>
    <property type="match status" value="1"/>
</dbReference>
<evidence type="ECO:0000256" key="5">
    <source>
        <dbReference type="ARBA" id="ARBA00022884"/>
    </source>
</evidence>
<feature type="region of interest" description="Disordered" evidence="8">
    <location>
        <begin position="1"/>
        <end position="115"/>
    </location>
</feature>
<feature type="compositionally biased region" description="Acidic residues" evidence="8">
    <location>
        <begin position="32"/>
        <end position="45"/>
    </location>
</feature>
<keyword evidence="5 7" id="KW-0694">RNA-binding</keyword>
<evidence type="ECO:0000259" key="9">
    <source>
        <dbReference type="PROSITE" id="PS50102"/>
    </source>
</evidence>
<dbReference type="RefSeq" id="XP_052941757.1">
    <property type="nucleotide sequence ID" value="XM_053091634.1"/>
</dbReference>
<dbReference type="GO" id="GO:0019843">
    <property type="term" value="F:rRNA binding"/>
    <property type="evidence" value="ECO:0007669"/>
    <property type="project" value="TreeGrafter"/>
</dbReference>
<comment type="caution">
    <text evidence="10">The sequence shown here is derived from an EMBL/GenBank/DDBJ whole genome shotgun (WGS) entry which is preliminary data.</text>
</comment>
<sequence>MATALSKKQQKALLFRQKQKAKKTGEAIPGDVPEEDVEPGDDDDAAIALKKGDTAGESSATGAGKKRKRAVEEKEEEAEDLTDGLKGKVKNVGKGKGKAWEDEGEDGERSAKKSKKEIKQRFILFLGNLGFKTTVPEIQAHFQEAIGHPPKVRLLTTKSDRAGQPEKSRGIAFLDVPSSDAMQAALKLHHTQLAGRRINVELTAGGGGKSEARTKKVAERNERVGVQRVRREEKEREAGIKEGVAVEHAPRVWGEAQGKEAIIARAKEGRKPRVTEPPKLEKAPAAAPAPAKASQVAPAPASAPADSTDKPAVAKAADGPSSSTEYQDGMKIRGGRRVKVKGAPQGASALQGRVSWQDRQGGPQRGGPSNRGGKRWEPTGANALSVGS</sequence>
<feature type="compositionally biased region" description="Basic and acidic residues" evidence="8">
    <location>
        <begin position="265"/>
        <end position="282"/>
    </location>
</feature>
<evidence type="ECO:0000256" key="3">
    <source>
        <dbReference type="ARBA" id="ARBA00007077"/>
    </source>
</evidence>
<comment type="similarity">
    <text evidence="3">Belongs to the RRM RBM34 family.</text>
</comment>
<evidence type="ECO:0000256" key="7">
    <source>
        <dbReference type="PROSITE-ProRule" id="PRU00176"/>
    </source>
</evidence>
<dbReference type="InterPro" id="IPR000504">
    <property type="entry name" value="RRM_dom"/>
</dbReference>
<feature type="compositionally biased region" description="Low complexity" evidence="8">
    <location>
        <begin position="359"/>
        <end position="368"/>
    </location>
</feature>
<dbReference type="AlphaFoldDB" id="A0AA38LQJ4"/>
<feature type="domain" description="RRM" evidence="9">
    <location>
        <begin position="122"/>
        <end position="205"/>
    </location>
</feature>
<dbReference type="PANTHER" id="PTHR23236">
    <property type="entry name" value="EUKARYOTIC TRANSLATION INITIATION FACTOR 4B/4H"/>
    <property type="match status" value="1"/>
</dbReference>
<evidence type="ECO:0000256" key="6">
    <source>
        <dbReference type="ARBA" id="ARBA00023242"/>
    </source>
</evidence>
<accession>A0AA38LQJ4</accession>
<proteinExistence type="inferred from homology"/>
<reference evidence="10" key="1">
    <citation type="journal article" date="2022" name="G3 (Bethesda)">
        <title>High quality genome of the basidiomycete yeast Dioszegia hungarica PDD-24b-2 isolated from cloud water.</title>
        <authorList>
            <person name="Jarrige D."/>
            <person name="Haridas S."/>
            <person name="Bleykasten-Grosshans C."/>
            <person name="Joly M."/>
            <person name="Nadalig T."/>
            <person name="Sancelme M."/>
            <person name="Vuilleumier S."/>
            <person name="Grigoriev I.V."/>
            <person name="Amato P."/>
            <person name="Bringel F."/>
        </authorList>
    </citation>
    <scope>NUCLEOTIDE SEQUENCE</scope>
    <source>
        <strain evidence="10">PDD-24b-2</strain>
    </source>
</reference>
<organism evidence="10 11">
    <name type="scientific">Dioszegia hungarica</name>
    <dbReference type="NCBI Taxonomy" id="4972"/>
    <lineage>
        <taxon>Eukaryota</taxon>
        <taxon>Fungi</taxon>
        <taxon>Dikarya</taxon>
        <taxon>Basidiomycota</taxon>
        <taxon>Agaricomycotina</taxon>
        <taxon>Tremellomycetes</taxon>
        <taxon>Tremellales</taxon>
        <taxon>Bulleribasidiaceae</taxon>
        <taxon>Dioszegia</taxon>
    </lineage>
</organism>
<feature type="compositionally biased region" description="Basic residues" evidence="8">
    <location>
        <begin position="87"/>
        <end position="97"/>
    </location>
</feature>
<feature type="compositionally biased region" description="Low complexity" evidence="8">
    <location>
        <begin position="283"/>
        <end position="306"/>
    </location>
</feature>
<comment type="function">
    <text evidence="1">Involved in pre-25S rRNA processing.</text>
</comment>
<dbReference type="PROSITE" id="PS50102">
    <property type="entry name" value="RRM"/>
    <property type="match status" value="1"/>
</dbReference>
<protein>
    <recommendedName>
        <fullName evidence="4">Nucleolar protein 12</fullName>
    </recommendedName>
</protein>
<name>A0AA38LQJ4_9TREE</name>
<evidence type="ECO:0000256" key="8">
    <source>
        <dbReference type="SAM" id="MobiDB-lite"/>
    </source>
</evidence>
<dbReference type="Pfam" id="PF00076">
    <property type="entry name" value="RRM_1"/>
    <property type="match status" value="1"/>
</dbReference>
<dbReference type="SMART" id="SM00360">
    <property type="entry name" value="RRM"/>
    <property type="match status" value="1"/>
</dbReference>
<dbReference type="GeneID" id="77730839"/>
<feature type="region of interest" description="Disordered" evidence="8">
    <location>
        <begin position="254"/>
        <end position="388"/>
    </location>
</feature>
<gene>
    <name evidence="10" type="ORF">MKK02DRAFT_41621</name>
</gene>
<dbReference type="Gene3D" id="3.30.70.330">
    <property type="match status" value="1"/>
</dbReference>
<evidence type="ECO:0000256" key="4">
    <source>
        <dbReference type="ARBA" id="ARBA00015520"/>
    </source>
</evidence>
<dbReference type="GO" id="GO:0000463">
    <property type="term" value="P:maturation of LSU-rRNA from tricistronic rRNA transcript (SSU-rRNA, 5.8S rRNA, LSU-rRNA)"/>
    <property type="evidence" value="ECO:0007669"/>
    <property type="project" value="TreeGrafter"/>
</dbReference>
<dbReference type="PANTHER" id="PTHR23236:SF25">
    <property type="entry name" value="RNA-BINDING PROTEIN 34"/>
    <property type="match status" value="1"/>
</dbReference>
<comment type="subcellular location">
    <subcellularLocation>
        <location evidence="2">Nucleus</location>
        <location evidence="2">Nucleolus</location>
    </subcellularLocation>
</comment>